<feature type="region of interest" description="Disordered" evidence="5">
    <location>
        <begin position="1"/>
        <end position="25"/>
    </location>
</feature>
<evidence type="ECO:0000256" key="2">
    <source>
        <dbReference type="ARBA" id="ARBA00022737"/>
    </source>
</evidence>
<reference evidence="6 7" key="1">
    <citation type="submission" date="2016-10" db="EMBL/GenBank/DDBJ databases">
        <authorList>
            <person name="Cai Z."/>
        </authorList>
    </citation>
    <scope>NUCLEOTIDE SEQUENCE [LARGE SCALE GENOMIC DNA]</scope>
</reference>
<evidence type="ECO:0000256" key="1">
    <source>
        <dbReference type="ARBA" id="ARBA00022574"/>
    </source>
</evidence>
<name>A0A383WKB9_TETOB</name>
<feature type="repeat" description="WD" evidence="4">
    <location>
        <begin position="213"/>
        <end position="254"/>
    </location>
</feature>
<evidence type="ECO:0000256" key="4">
    <source>
        <dbReference type="PROSITE-ProRule" id="PRU00221"/>
    </source>
</evidence>
<proteinExistence type="inferred from homology"/>
<dbReference type="AlphaFoldDB" id="A0A383WKB9"/>
<dbReference type="STRING" id="3088.A0A383WKB9"/>
<dbReference type="PROSITE" id="PS00678">
    <property type="entry name" value="WD_REPEATS_1"/>
    <property type="match status" value="1"/>
</dbReference>
<evidence type="ECO:0000313" key="6">
    <source>
        <dbReference type="EMBL" id="SZX77574.1"/>
    </source>
</evidence>
<evidence type="ECO:0000256" key="5">
    <source>
        <dbReference type="SAM" id="MobiDB-lite"/>
    </source>
</evidence>
<protein>
    <submittedName>
        <fullName evidence="6">Uncharacterized protein</fullName>
    </submittedName>
</protein>
<dbReference type="SUPFAM" id="SSF50978">
    <property type="entry name" value="WD40 repeat-like"/>
    <property type="match status" value="1"/>
</dbReference>
<dbReference type="InterPro" id="IPR040132">
    <property type="entry name" value="Tex1/THOC3"/>
</dbReference>
<dbReference type="EMBL" id="FNXT01001291">
    <property type="protein sequence ID" value="SZX77574.1"/>
    <property type="molecule type" value="Genomic_DNA"/>
</dbReference>
<dbReference type="PANTHER" id="PTHR22839">
    <property type="entry name" value="THO COMPLEX SUBUNIT 3 THO3"/>
    <property type="match status" value="1"/>
</dbReference>
<dbReference type="Pfam" id="PF00400">
    <property type="entry name" value="WD40"/>
    <property type="match status" value="2"/>
</dbReference>
<gene>
    <name evidence="6" type="ORF">BQ4739_LOCUS17928</name>
</gene>
<dbReference type="Gene3D" id="2.130.10.10">
    <property type="entry name" value="YVTN repeat-like/Quinoprotein amine dehydrogenase"/>
    <property type="match status" value="2"/>
</dbReference>
<dbReference type="GO" id="GO:0006406">
    <property type="term" value="P:mRNA export from nucleus"/>
    <property type="evidence" value="ECO:0007669"/>
    <property type="project" value="InterPro"/>
</dbReference>
<feature type="repeat" description="WD" evidence="4">
    <location>
        <begin position="24"/>
        <end position="58"/>
    </location>
</feature>
<dbReference type="Proteomes" id="UP000256970">
    <property type="component" value="Unassembled WGS sequence"/>
</dbReference>
<evidence type="ECO:0000256" key="3">
    <source>
        <dbReference type="ARBA" id="ARBA00046343"/>
    </source>
</evidence>
<organism evidence="6 7">
    <name type="scientific">Tetradesmus obliquus</name>
    <name type="common">Green alga</name>
    <name type="synonym">Acutodesmus obliquus</name>
    <dbReference type="NCBI Taxonomy" id="3088"/>
    <lineage>
        <taxon>Eukaryota</taxon>
        <taxon>Viridiplantae</taxon>
        <taxon>Chlorophyta</taxon>
        <taxon>core chlorophytes</taxon>
        <taxon>Chlorophyceae</taxon>
        <taxon>CS clade</taxon>
        <taxon>Sphaeropleales</taxon>
        <taxon>Scenedesmaceae</taxon>
        <taxon>Tetradesmus</taxon>
    </lineage>
</organism>
<dbReference type="InterPro" id="IPR019775">
    <property type="entry name" value="WD40_repeat_CS"/>
</dbReference>
<sequence length="350" mass="37631">MSSRPGTAPHPGAAGSSEWSRRDLTGHRQPVSCVAWSANGKRLASGDEEGVVKIWHIDEPVPKDGRAERSQQDLQHASKDREVIVALAFNPRREELLAVVGSNTTKIYDLRSRSASVVLAAPTPHACAAAWDGHDQLLVAQVRNAVVHLDAKRKRASKPHVLREGDEIVCIAFSEVGGKKEQQLLVGTKYGVEVWSWPGYEHLTTLAGGHACHHARTSGVTALAVSSKDRFLASGGYDASICIWDLPSAAPLAAVYTPDDAVRAMSFSSDHCLLAYSSQSAEGQQGSVDVVAVQSGKLLHRIPLAHHSEDVAFNPRWPKLLACVGDSGYGKDSKGRTLLEPRVTLVSLGR</sequence>
<dbReference type="InterPro" id="IPR001680">
    <property type="entry name" value="WD40_rpt"/>
</dbReference>
<dbReference type="PROSITE" id="PS50294">
    <property type="entry name" value="WD_REPEATS_REGION"/>
    <property type="match status" value="2"/>
</dbReference>
<comment type="similarity">
    <text evidence="3">Belongs to the THOC3 family.</text>
</comment>
<dbReference type="InterPro" id="IPR015943">
    <property type="entry name" value="WD40/YVTN_repeat-like_dom_sf"/>
</dbReference>
<accession>A0A383WKB9</accession>
<dbReference type="SMART" id="SM00320">
    <property type="entry name" value="WD40"/>
    <property type="match status" value="4"/>
</dbReference>
<dbReference type="GO" id="GO:0000445">
    <property type="term" value="C:THO complex part of transcription export complex"/>
    <property type="evidence" value="ECO:0007669"/>
    <property type="project" value="TreeGrafter"/>
</dbReference>
<keyword evidence="2" id="KW-0677">Repeat</keyword>
<dbReference type="PROSITE" id="PS50082">
    <property type="entry name" value="WD_REPEATS_2"/>
    <property type="match status" value="2"/>
</dbReference>
<evidence type="ECO:0000313" key="7">
    <source>
        <dbReference type="Proteomes" id="UP000256970"/>
    </source>
</evidence>
<keyword evidence="7" id="KW-1185">Reference proteome</keyword>
<dbReference type="PANTHER" id="PTHR22839:SF0">
    <property type="entry name" value="THO COMPLEX SUBUNIT 3"/>
    <property type="match status" value="1"/>
</dbReference>
<keyword evidence="1 4" id="KW-0853">WD repeat</keyword>
<dbReference type="InterPro" id="IPR036322">
    <property type="entry name" value="WD40_repeat_dom_sf"/>
</dbReference>